<dbReference type="Proteomes" id="UP000440367">
    <property type="component" value="Unassembled WGS sequence"/>
</dbReference>
<dbReference type="EMBL" id="QXGC01006217">
    <property type="protein sequence ID" value="KAE9162994.1"/>
    <property type="molecule type" value="Genomic_DNA"/>
</dbReference>
<evidence type="ECO:0000313" key="21">
    <source>
        <dbReference type="Proteomes" id="UP000488956"/>
    </source>
</evidence>
<dbReference type="Proteomes" id="UP000488956">
    <property type="component" value="Unassembled WGS sequence"/>
</dbReference>
<dbReference type="Proteomes" id="UP000441208">
    <property type="component" value="Unassembled WGS sequence"/>
</dbReference>
<organism evidence="11 15">
    <name type="scientific">Phytophthora fragariae</name>
    <dbReference type="NCBI Taxonomy" id="53985"/>
    <lineage>
        <taxon>Eukaryota</taxon>
        <taxon>Sar</taxon>
        <taxon>Stramenopiles</taxon>
        <taxon>Oomycota</taxon>
        <taxon>Peronosporomycetes</taxon>
        <taxon>Peronosporales</taxon>
        <taxon>Peronosporaceae</taxon>
        <taxon>Phytophthora</taxon>
    </lineage>
</organism>
<comment type="domain">
    <text evidence="5">The RxLR-dEER motif acts to carry the protein into the host cell cytoplasm through binding to cell surface phosphatidylinositol-3-phosphate.</text>
</comment>
<evidence type="ECO:0000313" key="15">
    <source>
        <dbReference type="Proteomes" id="UP000433483"/>
    </source>
</evidence>
<feature type="chain" id="PRO_5033932510" description="RxLR effector protein" evidence="5">
    <location>
        <begin position="23"/>
        <end position="138"/>
    </location>
</feature>
<evidence type="ECO:0000313" key="9">
    <source>
        <dbReference type="EMBL" id="KAE9063404.1"/>
    </source>
</evidence>
<evidence type="ECO:0000313" key="10">
    <source>
        <dbReference type="EMBL" id="KAE9069277.1"/>
    </source>
</evidence>
<dbReference type="OrthoDB" id="129400at2759"/>
<evidence type="ECO:0000313" key="17">
    <source>
        <dbReference type="Proteomes" id="UP000440732"/>
    </source>
</evidence>
<evidence type="ECO:0000313" key="8">
    <source>
        <dbReference type="EMBL" id="KAE9058707.1"/>
    </source>
</evidence>
<gene>
    <name evidence="13" type="ORF">PF002_g31138</name>
    <name evidence="12" type="ORF">PF004_g30300</name>
    <name evidence="11" type="ORF">PF005_g30909</name>
    <name evidence="10" type="ORF">PF006_g29611</name>
    <name evidence="9" type="ORF">PF007_g29567</name>
    <name evidence="6" type="ORF">PF009_g30205</name>
    <name evidence="8" type="ORF">PF010_g30897</name>
    <name evidence="7" type="ORF">PF011_g28282</name>
</gene>
<dbReference type="EMBL" id="QXGB01005761">
    <property type="protein sequence ID" value="KAE9162293.1"/>
    <property type="molecule type" value="Genomic_DNA"/>
</dbReference>
<evidence type="ECO:0000313" key="6">
    <source>
        <dbReference type="EMBL" id="KAE8919490.1"/>
    </source>
</evidence>
<evidence type="ECO:0000313" key="20">
    <source>
        <dbReference type="Proteomes" id="UP000476176"/>
    </source>
</evidence>
<sequence>MRFTYCLLVDTATLLSSCNASAAVSGDTQAKLSAMTSTDAAVSAHAVDASDVKRFLRSNHEEDEEGEEERVKKPWKLGEEALNTWKAKWAAKAEGWLDEGHNLSSMREALGGYDMSRKNAMKYYQFVKKYNERHPGRD</sequence>
<dbReference type="GO" id="GO:0005576">
    <property type="term" value="C:extracellular region"/>
    <property type="evidence" value="ECO:0007669"/>
    <property type="project" value="UniProtKB-SubCell"/>
</dbReference>
<dbReference type="EMBL" id="QXGF01004653">
    <property type="protein sequence ID" value="KAE8919490.1"/>
    <property type="molecule type" value="Genomic_DNA"/>
</dbReference>
<name>A0A6A3V996_9STRA</name>
<dbReference type="AlphaFoldDB" id="A0A6A3V996"/>
<dbReference type="EMBL" id="QXGD01005392">
    <property type="protein sequence ID" value="KAE9166340.1"/>
    <property type="molecule type" value="Genomic_DNA"/>
</dbReference>
<protein>
    <recommendedName>
        <fullName evidence="5">RxLR effector protein</fullName>
    </recommendedName>
</protein>
<dbReference type="EMBL" id="QXFX01006347">
    <property type="protein sequence ID" value="KAE9058707.1"/>
    <property type="molecule type" value="Genomic_DNA"/>
</dbReference>
<evidence type="ECO:0000256" key="2">
    <source>
        <dbReference type="ARBA" id="ARBA00010400"/>
    </source>
</evidence>
<evidence type="ECO:0000313" key="16">
    <source>
        <dbReference type="Proteomes" id="UP000440367"/>
    </source>
</evidence>
<proteinExistence type="inferred from homology"/>
<dbReference type="InterPro" id="IPR031825">
    <property type="entry name" value="RXLR"/>
</dbReference>
<evidence type="ECO:0000313" key="14">
    <source>
        <dbReference type="Proteomes" id="UP000429523"/>
    </source>
</evidence>
<keyword evidence="15" id="KW-1185">Reference proteome</keyword>
<evidence type="ECO:0000256" key="1">
    <source>
        <dbReference type="ARBA" id="ARBA00004613"/>
    </source>
</evidence>
<feature type="signal peptide" evidence="5">
    <location>
        <begin position="1"/>
        <end position="22"/>
    </location>
</feature>
<dbReference type="Proteomes" id="UP000433483">
    <property type="component" value="Unassembled WGS sequence"/>
</dbReference>
<comment type="caution">
    <text evidence="11">The sequence shown here is derived from an EMBL/GenBank/DDBJ whole genome shotgun (WGS) entry which is preliminary data.</text>
</comment>
<dbReference type="EMBL" id="QXFW01004500">
    <property type="protein sequence ID" value="KAE8965456.1"/>
    <property type="molecule type" value="Genomic_DNA"/>
</dbReference>
<dbReference type="Proteomes" id="UP000440732">
    <property type="component" value="Unassembled WGS sequence"/>
</dbReference>
<evidence type="ECO:0000313" key="7">
    <source>
        <dbReference type="EMBL" id="KAE8965456.1"/>
    </source>
</evidence>
<reference evidence="14 15" key="1">
    <citation type="submission" date="2018-08" db="EMBL/GenBank/DDBJ databases">
        <title>Genomic investigation of the strawberry pathogen Phytophthora fragariae indicates pathogenicity is determined by transcriptional variation in three key races.</title>
        <authorList>
            <person name="Adams T.M."/>
            <person name="Armitage A.D."/>
            <person name="Sobczyk M.K."/>
            <person name="Bates H.J."/>
            <person name="Dunwell J.M."/>
            <person name="Nellist C.F."/>
            <person name="Harrison R.J."/>
        </authorList>
    </citation>
    <scope>NUCLEOTIDE SEQUENCE [LARGE SCALE GENOMIC DNA]</scope>
    <source>
        <strain evidence="13 16">BC-1</strain>
        <strain evidence="12 20">BC-23</strain>
        <strain evidence="11 15">NOV-27</strain>
        <strain evidence="10 17">NOV-5</strain>
        <strain evidence="9 18">NOV-71</strain>
        <strain evidence="6 14">NOV-9</strain>
        <strain evidence="8 21">ONT-3</strain>
        <strain evidence="7 19">SCRP245</strain>
    </source>
</reference>
<evidence type="ECO:0000256" key="4">
    <source>
        <dbReference type="ARBA" id="ARBA00022729"/>
    </source>
</evidence>
<evidence type="ECO:0000256" key="5">
    <source>
        <dbReference type="RuleBase" id="RU367124"/>
    </source>
</evidence>
<evidence type="ECO:0000313" key="19">
    <source>
        <dbReference type="Proteomes" id="UP000460718"/>
    </source>
</evidence>
<evidence type="ECO:0000256" key="3">
    <source>
        <dbReference type="ARBA" id="ARBA00022525"/>
    </source>
</evidence>
<comment type="function">
    <text evidence="5">Effector that suppresses plant defense responses during pathogen infection.</text>
</comment>
<evidence type="ECO:0000313" key="18">
    <source>
        <dbReference type="Proteomes" id="UP000441208"/>
    </source>
</evidence>
<keyword evidence="3 5" id="KW-0964">Secreted</keyword>
<comment type="similarity">
    <text evidence="2 5">Belongs to the RxLR effector family.</text>
</comment>
<dbReference type="Proteomes" id="UP000429523">
    <property type="component" value="Unassembled WGS sequence"/>
</dbReference>
<evidence type="ECO:0000313" key="13">
    <source>
        <dbReference type="EMBL" id="KAE9166340.1"/>
    </source>
</evidence>
<evidence type="ECO:0000313" key="12">
    <source>
        <dbReference type="EMBL" id="KAE9162994.1"/>
    </source>
</evidence>
<keyword evidence="4 5" id="KW-0732">Signal</keyword>
<dbReference type="Proteomes" id="UP000460718">
    <property type="component" value="Unassembled WGS sequence"/>
</dbReference>
<dbReference type="Pfam" id="PF16810">
    <property type="entry name" value="RXLR"/>
    <property type="match status" value="1"/>
</dbReference>
<dbReference type="EMBL" id="QXGA01005054">
    <property type="protein sequence ID" value="KAE9069277.1"/>
    <property type="molecule type" value="Genomic_DNA"/>
</dbReference>
<dbReference type="Proteomes" id="UP000476176">
    <property type="component" value="Unassembled WGS sequence"/>
</dbReference>
<accession>A0A6A3V996</accession>
<evidence type="ECO:0000313" key="11">
    <source>
        <dbReference type="EMBL" id="KAE9162293.1"/>
    </source>
</evidence>
<comment type="subcellular location">
    <subcellularLocation>
        <location evidence="1 5">Secreted</location>
    </subcellularLocation>
</comment>
<dbReference type="EMBL" id="QXFZ01004668">
    <property type="protein sequence ID" value="KAE9063404.1"/>
    <property type="molecule type" value="Genomic_DNA"/>
</dbReference>